<dbReference type="Pfam" id="PF13975">
    <property type="entry name" value="gag-asp_proteas"/>
    <property type="match status" value="1"/>
</dbReference>
<dbReference type="Proteomes" id="UP000030661">
    <property type="component" value="Unassembled WGS sequence"/>
</dbReference>
<feature type="repeat" description="TPR" evidence="3">
    <location>
        <begin position="250"/>
        <end position="283"/>
    </location>
</feature>
<dbReference type="PROSITE" id="PS50005">
    <property type="entry name" value="TPR"/>
    <property type="match status" value="3"/>
</dbReference>
<dbReference type="PROSITE" id="PS51257">
    <property type="entry name" value="PROKAR_LIPOPROTEIN"/>
    <property type="match status" value="1"/>
</dbReference>
<dbReference type="InterPro" id="IPR019734">
    <property type="entry name" value="TPR_rpt"/>
</dbReference>
<gene>
    <name evidence="4" type="ORF">U27_01050</name>
</gene>
<dbReference type="STRING" id="1499967.U27_01050"/>
<dbReference type="PANTHER" id="PTHR44858">
    <property type="entry name" value="TETRATRICOPEPTIDE REPEAT PROTEIN 6"/>
    <property type="match status" value="1"/>
</dbReference>
<dbReference type="Gene3D" id="2.40.70.10">
    <property type="entry name" value="Acid Proteases"/>
    <property type="match status" value="1"/>
</dbReference>
<evidence type="ECO:0000313" key="4">
    <source>
        <dbReference type="EMBL" id="GAK61152.1"/>
    </source>
</evidence>
<proteinExistence type="predicted"/>
<dbReference type="SUPFAM" id="SSF48452">
    <property type="entry name" value="TPR-like"/>
    <property type="match status" value="2"/>
</dbReference>
<dbReference type="SMART" id="SM00028">
    <property type="entry name" value="TPR"/>
    <property type="match status" value="6"/>
</dbReference>
<keyword evidence="1" id="KW-0677">Repeat</keyword>
<name>A0A081C997_VECG1</name>
<dbReference type="CDD" id="cd05483">
    <property type="entry name" value="retropepsin_like_bacteria"/>
    <property type="match status" value="1"/>
</dbReference>
<evidence type="ECO:0000256" key="1">
    <source>
        <dbReference type="ARBA" id="ARBA00022737"/>
    </source>
</evidence>
<evidence type="ECO:0000256" key="2">
    <source>
        <dbReference type="ARBA" id="ARBA00022803"/>
    </source>
</evidence>
<dbReference type="InterPro" id="IPR013105">
    <property type="entry name" value="TPR_2"/>
</dbReference>
<dbReference type="Pfam" id="PF13432">
    <property type="entry name" value="TPR_16"/>
    <property type="match status" value="1"/>
</dbReference>
<evidence type="ECO:0000256" key="3">
    <source>
        <dbReference type="PROSITE-ProRule" id="PRU00339"/>
    </source>
</evidence>
<organism evidence="4">
    <name type="scientific">Vecturithrix granuli</name>
    <dbReference type="NCBI Taxonomy" id="1499967"/>
    <lineage>
        <taxon>Bacteria</taxon>
        <taxon>Candidatus Moduliflexota</taxon>
        <taxon>Candidatus Vecturitrichia</taxon>
        <taxon>Candidatus Vecturitrichales</taxon>
        <taxon>Candidatus Vecturitrichaceae</taxon>
        <taxon>Candidatus Vecturithrix</taxon>
    </lineage>
</organism>
<dbReference type="AlphaFoldDB" id="A0A081C997"/>
<protein>
    <submittedName>
        <fullName evidence="4">Tetratricopeptide repeat domain protein</fullName>
    </submittedName>
</protein>
<dbReference type="Pfam" id="PF07719">
    <property type="entry name" value="TPR_2"/>
    <property type="match status" value="1"/>
</dbReference>
<dbReference type="InterPro" id="IPR050498">
    <property type="entry name" value="Ycf3"/>
</dbReference>
<dbReference type="Gene3D" id="1.25.40.10">
    <property type="entry name" value="Tetratricopeptide repeat domain"/>
    <property type="match status" value="3"/>
</dbReference>
<feature type="repeat" description="TPR" evidence="3">
    <location>
        <begin position="30"/>
        <end position="63"/>
    </location>
</feature>
<dbReference type="InterPro" id="IPR011990">
    <property type="entry name" value="TPR-like_helical_dom_sf"/>
</dbReference>
<dbReference type="InterPro" id="IPR034122">
    <property type="entry name" value="Retropepsin-like_bacterial"/>
</dbReference>
<sequence>MKQGLLIAVIVGAMLSGTLGSGCNSSQRAAKKAYQQGLALKEQGKVEEAAQQFSRAIEQQPHYAKASLELGIVLCALHDYRQAAKHLLRAAEDEETSAKAYAFLGYAYEQLERVTLAQKAYQQAILKAPHSVDIYLRLADLLETQGKRQETSALLEQVLTLKPDIENAAYLKERAAALRQPESFAALADVYIRHGEIARGLTEYQRVFPWDDHNPDTLVNFGLYCLERDQFATAADYLQQAKDVGRREQLEVRAGLGVAYEALEQPQKALEEYRAALQLSPTWYVVYVKLAQLLEQLGQRTEAAQELETLFYASDYAAAIASTEWFANADTLWAEILRLRGEETNKTVVQFTPAGQYMLVNALLNQQVPAKLHVEQRATYTILSSELAQVLGIEITARTSEMRFELDGQTYAAPLVNLPSLKIGGMEVRNIPTLIWNLSEYPGIDGFLGMTFLRHFQVEIKEQERLVVLTKTYS</sequence>
<evidence type="ECO:0000313" key="5">
    <source>
        <dbReference type="Proteomes" id="UP000030661"/>
    </source>
</evidence>
<accession>A0A081C997</accession>
<keyword evidence="5" id="KW-1185">Reference proteome</keyword>
<feature type="repeat" description="TPR" evidence="3">
    <location>
        <begin position="98"/>
        <end position="131"/>
    </location>
</feature>
<dbReference type="EMBL" id="DF820477">
    <property type="protein sequence ID" value="GAK61152.1"/>
    <property type="molecule type" value="Genomic_DNA"/>
</dbReference>
<dbReference type="HOGENOM" id="CLU_548211_0_0_0"/>
<dbReference type="eggNOG" id="COG0457">
    <property type="taxonomic scope" value="Bacteria"/>
</dbReference>
<reference evidence="4" key="1">
    <citation type="journal article" date="2015" name="PeerJ">
        <title>First genomic representation of candidate bacterial phylum KSB3 points to enhanced environmental sensing as a trigger of wastewater bulking.</title>
        <authorList>
            <person name="Sekiguchi Y."/>
            <person name="Ohashi A."/>
            <person name="Parks D.H."/>
            <person name="Yamauchi T."/>
            <person name="Tyson G.W."/>
            <person name="Hugenholtz P."/>
        </authorList>
    </citation>
    <scope>NUCLEOTIDE SEQUENCE [LARGE SCALE GENOMIC DNA]</scope>
</reference>
<dbReference type="Pfam" id="PF14559">
    <property type="entry name" value="TPR_19"/>
    <property type="match status" value="1"/>
</dbReference>
<dbReference type="PANTHER" id="PTHR44858:SF1">
    <property type="entry name" value="UDP-N-ACETYLGLUCOSAMINE--PEPTIDE N-ACETYLGLUCOSAMINYLTRANSFERASE SPINDLY-RELATED"/>
    <property type="match status" value="1"/>
</dbReference>
<keyword evidence="2 3" id="KW-0802">TPR repeat</keyword>
<dbReference type="InterPro" id="IPR021109">
    <property type="entry name" value="Peptidase_aspartic_dom_sf"/>
</dbReference>